<comment type="caution">
    <text evidence="2">The sequence shown here is derived from an EMBL/GenBank/DDBJ whole genome shotgun (WGS) entry which is preliminary data.</text>
</comment>
<feature type="region of interest" description="Disordered" evidence="1">
    <location>
        <begin position="89"/>
        <end position="129"/>
    </location>
</feature>
<evidence type="ECO:0008006" key="4">
    <source>
        <dbReference type="Google" id="ProtNLM"/>
    </source>
</evidence>
<proteinExistence type="predicted"/>
<organism evidence="2 3">
    <name type="scientific">Solanum commersonii</name>
    <name type="common">Commerson's wild potato</name>
    <name type="synonym">Commerson's nightshade</name>
    <dbReference type="NCBI Taxonomy" id="4109"/>
    <lineage>
        <taxon>Eukaryota</taxon>
        <taxon>Viridiplantae</taxon>
        <taxon>Streptophyta</taxon>
        <taxon>Embryophyta</taxon>
        <taxon>Tracheophyta</taxon>
        <taxon>Spermatophyta</taxon>
        <taxon>Magnoliopsida</taxon>
        <taxon>eudicotyledons</taxon>
        <taxon>Gunneridae</taxon>
        <taxon>Pentapetalae</taxon>
        <taxon>asterids</taxon>
        <taxon>lamiids</taxon>
        <taxon>Solanales</taxon>
        <taxon>Solanaceae</taxon>
        <taxon>Solanoideae</taxon>
        <taxon>Solaneae</taxon>
        <taxon>Solanum</taxon>
    </lineage>
</organism>
<evidence type="ECO:0000313" key="3">
    <source>
        <dbReference type="Proteomes" id="UP000824120"/>
    </source>
</evidence>
<dbReference type="Proteomes" id="UP000824120">
    <property type="component" value="Chromosome 4"/>
</dbReference>
<evidence type="ECO:0000256" key="1">
    <source>
        <dbReference type="SAM" id="MobiDB-lite"/>
    </source>
</evidence>
<name>A0A9J5ZCP0_SOLCO</name>
<accession>A0A9J5ZCP0</accession>
<sequence>MILKRGHLAQSTDVKATTLERDVPLIIEAAILDALTPLQTSIDTLTMRVEDCENRQGATSDVLALKAEVADLRKDEDYLKSTDFTSLIQAADDMDDPDTSGIPPNSTGDAHRDEAVVKESDAETDEEQIGLQEEKYSEICKIL</sequence>
<dbReference type="AlphaFoldDB" id="A0A9J5ZCP0"/>
<keyword evidence="3" id="KW-1185">Reference proteome</keyword>
<dbReference type="EMBL" id="JACXVP010000004">
    <property type="protein sequence ID" value="KAG5610625.1"/>
    <property type="molecule type" value="Genomic_DNA"/>
</dbReference>
<protein>
    <recommendedName>
        <fullName evidence="4">Polyprotein protein</fullName>
    </recommendedName>
</protein>
<evidence type="ECO:0000313" key="2">
    <source>
        <dbReference type="EMBL" id="KAG5610625.1"/>
    </source>
</evidence>
<reference evidence="2 3" key="1">
    <citation type="submission" date="2020-09" db="EMBL/GenBank/DDBJ databases">
        <title>De no assembly of potato wild relative species, Solanum commersonii.</title>
        <authorList>
            <person name="Cho K."/>
        </authorList>
    </citation>
    <scope>NUCLEOTIDE SEQUENCE [LARGE SCALE GENOMIC DNA]</scope>
    <source>
        <strain evidence="2">LZ3.2</strain>
        <tissue evidence="2">Leaf</tissue>
    </source>
</reference>
<gene>
    <name evidence="2" type="ORF">H5410_021906</name>
</gene>
<feature type="compositionally biased region" description="Basic and acidic residues" evidence="1">
    <location>
        <begin position="109"/>
        <end position="121"/>
    </location>
</feature>